<dbReference type="Pfam" id="PF00264">
    <property type="entry name" value="Tyrosinase"/>
    <property type="match status" value="2"/>
</dbReference>
<gene>
    <name evidence="5" type="ORF">NQF78_00620</name>
</gene>
<dbReference type="PRINTS" id="PR00092">
    <property type="entry name" value="TYROSINASE"/>
</dbReference>
<feature type="domain" description="Tyrosinase copper-binding" evidence="4">
    <location>
        <begin position="228"/>
        <end position="239"/>
    </location>
</feature>
<dbReference type="InterPro" id="IPR002227">
    <property type="entry name" value="Tyrosinase_Cu-bd"/>
</dbReference>
<evidence type="ECO:0000256" key="2">
    <source>
        <dbReference type="ARBA" id="ARBA00023008"/>
    </source>
</evidence>
<evidence type="ECO:0000259" key="3">
    <source>
        <dbReference type="PROSITE" id="PS00497"/>
    </source>
</evidence>
<dbReference type="Proteomes" id="UP001207830">
    <property type="component" value="Unassembled WGS sequence"/>
</dbReference>
<dbReference type="PROSITE" id="PS00498">
    <property type="entry name" value="TYROSINASE_2"/>
    <property type="match status" value="1"/>
</dbReference>
<sequence>MTAFRQDVATLGSGWNKTLLNYAKAMQALDAQPIQDRTSWKFLGAMHGFHPQLWLNENLIKANTPIPADLTNKTYGNQCQHGSWYFLSWHRAYLFSFEAIVAAKVKELTGDDWTLPYWNYLNSSDPKALYLPEAFVEKTLPDGSPNPLCKYPRRPGIKAIKPGGGFSLEAMEENDFIVGNGNLGFGGGITGDFVQFADITGELESNPHNTVHGLVGGYMGNAYLAGLDPIFWLHHCNIDRLWEAWMNTPGKTMVHDPLWLNGPANRSFIMPVPGDNAPGVTFTSKDTLKGGKFYRPYDDLSIGTGVKPGVNAVARVNMGSPSKQTVHPIGANAAAVTIGSAPVDSHIDLEPTAASSSIATMGATSPGKAVARLYLALESVRGSAPSPLLDVYVNLPDGANPALVPDRYAGSLTLFGLNVASEKDGEHNGLGYTIDITDLAQRLTAAGDFDPNHLRVTLVPVEQISDEAPITVERISVLKRSGVVT</sequence>
<dbReference type="Pfam" id="PF25271">
    <property type="entry name" value="DUF7868"/>
    <property type="match status" value="1"/>
</dbReference>
<dbReference type="RefSeq" id="WP_267794748.1">
    <property type="nucleotide sequence ID" value="NZ_JANIGP010000001.1"/>
</dbReference>
<dbReference type="SUPFAM" id="SSF48056">
    <property type="entry name" value="Di-copper centre-containing domain"/>
    <property type="match status" value="1"/>
</dbReference>
<comment type="caution">
    <text evidence="5">The sequence shown here is derived from an EMBL/GenBank/DDBJ whole genome shotgun (WGS) entry which is preliminary data.</text>
</comment>
<keyword evidence="6" id="KW-1185">Reference proteome</keyword>
<proteinExistence type="predicted"/>
<dbReference type="PANTHER" id="PTHR11474:SF76">
    <property type="entry name" value="SHKT DOMAIN-CONTAINING PROTEIN"/>
    <property type="match status" value="1"/>
</dbReference>
<organism evidence="5 6">
    <name type="scientific">Pseudomonas monsensis</name>
    <dbReference type="NCBI Taxonomy" id="2745509"/>
    <lineage>
        <taxon>Bacteria</taxon>
        <taxon>Pseudomonadati</taxon>
        <taxon>Pseudomonadota</taxon>
        <taxon>Gammaproteobacteria</taxon>
        <taxon>Pseudomonadales</taxon>
        <taxon>Pseudomonadaceae</taxon>
        <taxon>Pseudomonas</taxon>
    </lineage>
</organism>
<feature type="domain" description="Tyrosinase copper-binding" evidence="3">
    <location>
        <begin position="81"/>
        <end position="98"/>
    </location>
</feature>
<keyword evidence="1" id="KW-0479">Metal-binding</keyword>
<evidence type="ECO:0000313" key="5">
    <source>
        <dbReference type="EMBL" id="MCY0106801.1"/>
    </source>
</evidence>
<keyword evidence="2" id="KW-0186">Copper</keyword>
<evidence type="ECO:0000313" key="6">
    <source>
        <dbReference type="Proteomes" id="UP001207830"/>
    </source>
</evidence>
<name>A0ABT3YMY5_9PSED</name>
<dbReference type="Gene3D" id="1.10.1280.10">
    <property type="entry name" value="Di-copper center containing domain from catechol oxidase"/>
    <property type="match status" value="1"/>
</dbReference>
<evidence type="ECO:0000256" key="1">
    <source>
        <dbReference type="ARBA" id="ARBA00022723"/>
    </source>
</evidence>
<accession>A0ABT3YMY5</accession>
<dbReference type="InterPro" id="IPR057190">
    <property type="entry name" value="DUF7868"/>
</dbReference>
<dbReference type="PROSITE" id="PS00497">
    <property type="entry name" value="TYROSINASE_1"/>
    <property type="match status" value="1"/>
</dbReference>
<evidence type="ECO:0000259" key="4">
    <source>
        <dbReference type="PROSITE" id="PS00498"/>
    </source>
</evidence>
<dbReference type="InterPro" id="IPR008922">
    <property type="entry name" value="Di-copper_centre_dom_sf"/>
</dbReference>
<reference evidence="5 6" key="1">
    <citation type="submission" date="2022-07" db="EMBL/GenBank/DDBJ databases">
        <title>Characterization of plant growth promoting rhizobacteria (PGPR) for use as bioinoculants in agriculture.</title>
        <authorList>
            <person name="Hassen A.I."/>
            <person name="Pierneef R."/>
        </authorList>
    </citation>
    <scope>NUCLEOTIDE SEQUENCE [LARGE SCALE GENOMIC DNA]</scope>
    <source>
        <strain evidence="5 6">SARCC-3054</strain>
    </source>
</reference>
<dbReference type="PANTHER" id="PTHR11474">
    <property type="entry name" value="TYROSINASE FAMILY MEMBER"/>
    <property type="match status" value="1"/>
</dbReference>
<dbReference type="EMBL" id="JANIGP010000001">
    <property type="protein sequence ID" value="MCY0106801.1"/>
    <property type="molecule type" value="Genomic_DNA"/>
</dbReference>
<dbReference type="InterPro" id="IPR050316">
    <property type="entry name" value="Tyrosinase/Hemocyanin"/>
</dbReference>
<protein>
    <submittedName>
        <fullName evidence="5">Tyrosinase family protein</fullName>
    </submittedName>
</protein>